<dbReference type="GO" id="GO:0003700">
    <property type="term" value="F:DNA-binding transcription factor activity"/>
    <property type="evidence" value="ECO:0007669"/>
    <property type="project" value="TreeGrafter"/>
</dbReference>
<evidence type="ECO:0000256" key="1">
    <source>
        <dbReference type="ARBA" id="ARBA00023125"/>
    </source>
</evidence>
<dbReference type="PANTHER" id="PTHR30055:SF226">
    <property type="entry name" value="HTH-TYPE TRANSCRIPTIONAL REGULATOR PKSA"/>
    <property type="match status" value="1"/>
</dbReference>
<sequence length="232" mass="25978">MCLRTLTLPDTLSIVKMSATPIPDGRNTRWEAHRRQRRNDLIRSARAAVHSIGPEVSMEEIASHAGTSKSVFYRYFNDKQGLQQAVAQASIDFMETELKKAGKSAPSARDGLYTMVLVYLQLANSSPNVYNFSTAIPTGMNIFRQNMARFLQRAVEHVFPHYKNADSTAANKNLAYYWAVAAVGFVRAAGEEWIAETGYPTRLSAEELAHRIANWLLVGLESQSTEEHPQED</sequence>
<dbReference type="AlphaFoldDB" id="A0A543AJB0"/>
<gene>
    <name evidence="4" type="ORF">FB556_1328</name>
</gene>
<dbReference type="InterPro" id="IPR001647">
    <property type="entry name" value="HTH_TetR"/>
</dbReference>
<dbReference type="Proteomes" id="UP000319746">
    <property type="component" value="Unassembled WGS sequence"/>
</dbReference>
<dbReference type="Pfam" id="PF00440">
    <property type="entry name" value="TetR_N"/>
    <property type="match status" value="1"/>
</dbReference>
<feature type="DNA-binding region" description="H-T-H motif" evidence="2">
    <location>
        <begin position="57"/>
        <end position="76"/>
    </location>
</feature>
<name>A0A543AJB0_9MICC</name>
<protein>
    <submittedName>
        <fullName evidence="4">TetR family transcriptional regulator</fullName>
    </submittedName>
</protein>
<reference evidence="4 5" key="1">
    <citation type="submission" date="2019-06" db="EMBL/GenBank/DDBJ databases">
        <title>Sequencing the genomes of 1000 actinobacteria strains.</title>
        <authorList>
            <person name="Klenk H.-P."/>
        </authorList>
    </citation>
    <scope>NUCLEOTIDE SEQUENCE [LARGE SCALE GENOMIC DNA]</scope>
    <source>
        <strain evidence="4 5">DSM 24083</strain>
    </source>
</reference>
<comment type="caution">
    <text evidence="4">The sequence shown here is derived from an EMBL/GenBank/DDBJ whole genome shotgun (WGS) entry which is preliminary data.</text>
</comment>
<keyword evidence="1 2" id="KW-0238">DNA-binding</keyword>
<dbReference type="PANTHER" id="PTHR30055">
    <property type="entry name" value="HTH-TYPE TRANSCRIPTIONAL REGULATOR RUTR"/>
    <property type="match status" value="1"/>
</dbReference>
<organism evidence="4 5">
    <name type="scientific">Enteractinococcus coprophilus</name>
    <dbReference type="NCBI Taxonomy" id="1027633"/>
    <lineage>
        <taxon>Bacteria</taxon>
        <taxon>Bacillati</taxon>
        <taxon>Actinomycetota</taxon>
        <taxon>Actinomycetes</taxon>
        <taxon>Micrococcales</taxon>
        <taxon>Micrococcaceae</taxon>
    </lineage>
</organism>
<evidence type="ECO:0000259" key="3">
    <source>
        <dbReference type="PROSITE" id="PS50977"/>
    </source>
</evidence>
<dbReference type="Gene3D" id="1.10.357.10">
    <property type="entry name" value="Tetracycline Repressor, domain 2"/>
    <property type="match status" value="1"/>
</dbReference>
<dbReference type="EMBL" id="VFOU01000002">
    <property type="protein sequence ID" value="TQL72662.1"/>
    <property type="molecule type" value="Genomic_DNA"/>
</dbReference>
<accession>A0A543AJB0</accession>
<dbReference type="InterPro" id="IPR009057">
    <property type="entry name" value="Homeodomain-like_sf"/>
</dbReference>
<dbReference type="InterPro" id="IPR050109">
    <property type="entry name" value="HTH-type_TetR-like_transc_reg"/>
</dbReference>
<feature type="domain" description="HTH tetR-type" evidence="3">
    <location>
        <begin position="35"/>
        <end position="94"/>
    </location>
</feature>
<evidence type="ECO:0000256" key="2">
    <source>
        <dbReference type="PROSITE-ProRule" id="PRU00335"/>
    </source>
</evidence>
<dbReference type="SUPFAM" id="SSF46689">
    <property type="entry name" value="Homeodomain-like"/>
    <property type="match status" value="1"/>
</dbReference>
<evidence type="ECO:0000313" key="4">
    <source>
        <dbReference type="EMBL" id="TQL72662.1"/>
    </source>
</evidence>
<evidence type="ECO:0000313" key="5">
    <source>
        <dbReference type="Proteomes" id="UP000319746"/>
    </source>
</evidence>
<proteinExistence type="predicted"/>
<dbReference type="GO" id="GO:0000976">
    <property type="term" value="F:transcription cis-regulatory region binding"/>
    <property type="evidence" value="ECO:0007669"/>
    <property type="project" value="TreeGrafter"/>
</dbReference>
<dbReference type="PROSITE" id="PS50977">
    <property type="entry name" value="HTH_TETR_2"/>
    <property type="match status" value="1"/>
</dbReference>
<keyword evidence="5" id="KW-1185">Reference proteome</keyword>